<dbReference type="SUPFAM" id="SSF53474">
    <property type="entry name" value="alpha/beta-Hydrolases"/>
    <property type="match status" value="1"/>
</dbReference>
<dbReference type="Pfam" id="PF01738">
    <property type="entry name" value="DLH"/>
    <property type="match status" value="1"/>
</dbReference>
<evidence type="ECO:0000313" key="3">
    <source>
        <dbReference type="EMBL" id="KAK9823494.1"/>
    </source>
</evidence>
<evidence type="ECO:0000259" key="2">
    <source>
        <dbReference type="Pfam" id="PF01738"/>
    </source>
</evidence>
<evidence type="ECO:0000313" key="4">
    <source>
        <dbReference type="Proteomes" id="UP001489004"/>
    </source>
</evidence>
<evidence type="ECO:0000256" key="1">
    <source>
        <dbReference type="SAM" id="SignalP"/>
    </source>
</evidence>
<reference evidence="3 4" key="1">
    <citation type="journal article" date="2024" name="Nat. Commun.">
        <title>Phylogenomics reveals the evolutionary origins of lichenization in chlorophyte algae.</title>
        <authorList>
            <person name="Puginier C."/>
            <person name="Libourel C."/>
            <person name="Otte J."/>
            <person name="Skaloud P."/>
            <person name="Haon M."/>
            <person name="Grisel S."/>
            <person name="Petersen M."/>
            <person name="Berrin J.G."/>
            <person name="Delaux P.M."/>
            <person name="Dal Grande F."/>
            <person name="Keller J."/>
        </authorList>
    </citation>
    <scope>NUCLEOTIDE SEQUENCE [LARGE SCALE GENOMIC DNA]</scope>
    <source>
        <strain evidence="3 4">SAG 2043</strain>
    </source>
</reference>
<dbReference type="Gene3D" id="3.40.50.1820">
    <property type="entry name" value="alpha/beta hydrolase"/>
    <property type="match status" value="1"/>
</dbReference>
<dbReference type="InterPro" id="IPR050261">
    <property type="entry name" value="FrsA_esterase"/>
</dbReference>
<dbReference type="PANTHER" id="PTHR22946">
    <property type="entry name" value="DIENELACTONE HYDROLASE DOMAIN-CONTAINING PROTEIN-RELATED"/>
    <property type="match status" value="1"/>
</dbReference>
<dbReference type="GO" id="GO:0016787">
    <property type="term" value="F:hydrolase activity"/>
    <property type="evidence" value="ECO:0007669"/>
    <property type="project" value="InterPro"/>
</dbReference>
<dbReference type="Proteomes" id="UP001489004">
    <property type="component" value="Unassembled WGS sequence"/>
</dbReference>
<dbReference type="InterPro" id="IPR029058">
    <property type="entry name" value="AB_hydrolase_fold"/>
</dbReference>
<feature type="chain" id="PRO_5043542192" description="Dienelactone hydrolase domain-containing protein" evidence="1">
    <location>
        <begin position="21"/>
        <end position="307"/>
    </location>
</feature>
<proteinExistence type="predicted"/>
<dbReference type="InterPro" id="IPR002925">
    <property type="entry name" value="Dienelactn_hydro"/>
</dbReference>
<dbReference type="EMBL" id="JALJOR010000002">
    <property type="protein sequence ID" value="KAK9823494.1"/>
    <property type="molecule type" value="Genomic_DNA"/>
</dbReference>
<sequence>MAGRCLVVVCAALCIVGASAQQTTAPEATYNFTVGFNPATLSTTFINYTDGSTPLRGFLAYKNTTSAARPGVLIVPDWDGIGPYEQWRAKQLAELGYVAFVADIFGADVQQGPFLPTANRSALTGYFGRNIDVFRERMSVGLDQLRNVSATSKNQLAAIGYCFGGAGVLELMRSWPNRVDGLRGVMPFHGVPITARGSNATLGNPIRIVQALGANDNGFSLPALGTFIAEMTAANVTWELDLYGQTAHAFTEPFLVGAAASSGSAYNEVADERSWLSLRGFLMDLFGAANAANPYTAPVMEPALASV</sequence>
<accession>A0AAW1QPR4</accession>
<feature type="signal peptide" evidence="1">
    <location>
        <begin position="1"/>
        <end position="20"/>
    </location>
</feature>
<dbReference type="PANTHER" id="PTHR22946:SF0">
    <property type="entry name" value="DIENELACTONE HYDROLASE DOMAIN-CONTAINING PROTEIN"/>
    <property type="match status" value="1"/>
</dbReference>
<feature type="domain" description="Dienelactone hydrolase" evidence="2">
    <location>
        <begin position="60"/>
        <end position="282"/>
    </location>
</feature>
<organism evidence="3 4">
    <name type="scientific">[Myrmecia] bisecta</name>
    <dbReference type="NCBI Taxonomy" id="41462"/>
    <lineage>
        <taxon>Eukaryota</taxon>
        <taxon>Viridiplantae</taxon>
        <taxon>Chlorophyta</taxon>
        <taxon>core chlorophytes</taxon>
        <taxon>Trebouxiophyceae</taxon>
        <taxon>Trebouxiales</taxon>
        <taxon>Trebouxiaceae</taxon>
        <taxon>Myrmecia</taxon>
    </lineage>
</organism>
<comment type="caution">
    <text evidence="3">The sequence shown here is derived from an EMBL/GenBank/DDBJ whole genome shotgun (WGS) entry which is preliminary data.</text>
</comment>
<keyword evidence="4" id="KW-1185">Reference proteome</keyword>
<name>A0AAW1QPR4_9CHLO</name>
<protein>
    <recommendedName>
        <fullName evidence="2">Dienelactone hydrolase domain-containing protein</fullName>
    </recommendedName>
</protein>
<keyword evidence="1" id="KW-0732">Signal</keyword>
<gene>
    <name evidence="3" type="ORF">WJX72_003155</name>
</gene>
<dbReference type="AlphaFoldDB" id="A0AAW1QPR4"/>